<name>A0ABU6UF78_9FABA</name>
<proteinExistence type="predicted"/>
<comment type="caution">
    <text evidence="1">The sequence shown here is derived from an EMBL/GenBank/DDBJ whole genome shotgun (WGS) entry which is preliminary data.</text>
</comment>
<organism evidence="1 2">
    <name type="scientific">Stylosanthes scabra</name>
    <dbReference type="NCBI Taxonomy" id="79078"/>
    <lineage>
        <taxon>Eukaryota</taxon>
        <taxon>Viridiplantae</taxon>
        <taxon>Streptophyta</taxon>
        <taxon>Embryophyta</taxon>
        <taxon>Tracheophyta</taxon>
        <taxon>Spermatophyta</taxon>
        <taxon>Magnoliopsida</taxon>
        <taxon>eudicotyledons</taxon>
        <taxon>Gunneridae</taxon>
        <taxon>Pentapetalae</taxon>
        <taxon>rosids</taxon>
        <taxon>fabids</taxon>
        <taxon>Fabales</taxon>
        <taxon>Fabaceae</taxon>
        <taxon>Papilionoideae</taxon>
        <taxon>50 kb inversion clade</taxon>
        <taxon>dalbergioids sensu lato</taxon>
        <taxon>Dalbergieae</taxon>
        <taxon>Pterocarpus clade</taxon>
        <taxon>Stylosanthes</taxon>
    </lineage>
</organism>
<dbReference type="Proteomes" id="UP001341840">
    <property type="component" value="Unassembled WGS sequence"/>
</dbReference>
<protein>
    <recommendedName>
        <fullName evidence="3">Auxin-responsive protein</fullName>
    </recommendedName>
</protein>
<sequence>MRTIGVTQILLRRRTTVIFSAAASDLVPDASDLAPDASSLAFGGAVAIAHAATLHSSPPLQATDSLLLVPLQGRSIDVTTFKNYEELIRAIECMFGLDGLLNDTKGFG</sequence>
<reference evidence="1 2" key="1">
    <citation type="journal article" date="2023" name="Plants (Basel)">
        <title>Bridging the Gap: Combining Genomics and Transcriptomics Approaches to Understand Stylosanthes scabra, an Orphan Legume from the Brazilian Caatinga.</title>
        <authorList>
            <person name="Ferreira-Neto J.R.C."/>
            <person name="da Silva M.D."/>
            <person name="Binneck E."/>
            <person name="de Melo N.F."/>
            <person name="da Silva R.H."/>
            <person name="de Melo A.L.T.M."/>
            <person name="Pandolfi V."/>
            <person name="Bustamante F.O."/>
            <person name="Brasileiro-Vidal A.C."/>
            <person name="Benko-Iseppon A.M."/>
        </authorList>
    </citation>
    <scope>NUCLEOTIDE SEQUENCE [LARGE SCALE GENOMIC DNA]</scope>
    <source>
        <tissue evidence="1">Leaves</tissue>
    </source>
</reference>
<gene>
    <name evidence="1" type="ORF">PIB30_046829</name>
</gene>
<accession>A0ABU6UF78</accession>
<dbReference type="Gene3D" id="3.10.20.90">
    <property type="entry name" value="Phosphatidylinositol 3-kinase Catalytic Subunit, Chain A, domain 1"/>
    <property type="match status" value="1"/>
</dbReference>
<evidence type="ECO:0008006" key="3">
    <source>
        <dbReference type="Google" id="ProtNLM"/>
    </source>
</evidence>
<keyword evidence="2" id="KW-1185">Reference proteome</keyword>
<evidence type="ECO:0000313" key="1">
    <source>
        <dbReference type="EMBL" id="MED6159930.1"/>
    </source>
</evidence>
<dbReference type="EMBL" id="JASCZI010121124">
    <property type="protein sequence ID" value="MED6159930.1"/>
    <property type="molecule type" value="Genomic_DNA"/>
</dbReference>
<evidence type="ECO:0000313" key="2">
    <source>
        <dbReference type="Proteomes" id="UP001341840"/>
    </source>
</evidence>